<dbReference type="Proteomes" id="UP000219565">
    <property type="component" value="Unassembled WGS sequence"/>
</dbReference>
<dbReference type="RefSeq" id="WP_097247759.1">
    <property type="nucleotide sequence ID" value="NZ_JAMTCV010000007.1"/>
</dbReference>
<keyword evidence="2" id="KW-1133">Transmembrane helix</keyword>
<dbReference type="EMBL" id="OBEG01000007">
    <property type="protein sequence ID" value="SNY88964.1"/>
    <property type="molecule type" value="Genomic_DNA"/>
</dbReference>
<keyword evidence="2" id="KW-0472">Membrane</keyword>
<proteinExistence type="predicted"/>
<evidence type="ECO:0000256" key="1">
    <source>
        <dbReference type="SAM" id="MobiDB-lite"/>
    </source>
</evidence>
<evidence type="ECO:0000313" key="5">
    <source>
        <dbReference type="Proteomes" id="UP000219565"/>
    </source>
</evidence>
<feature type="compositionally biased region" description="Low complexity" evidence="1">
    <location>
        <begin position="48"/>
        <end position="90"/>
    </location>
</feature>
<feature type="domain" description="DUF7974" evidence="3">
    <location>
        <begin position="96"/>
        <end position="212"/>
    </location>
</feature>
<evidence type="ECO:0000259" key="3">
    <source>
        <dbReference type="Pfam" id="PF25929"/>
    </source>
</evidence>
<accession>A0A285LVJ5</accession>
<reference evidence="5" key="1">
    <citation type="submission" date="2017-09" db="EMBL/GenBank/DDBJ databases">
        <authorList>
            <person name="Varghese N."/>
            <person name="Submissions S."/>
        </authorList>
    </citation>
    <scope>NUCLEOTIDE SEQUENCE [LARGE SCALE GENOMIC DNA]</scope>
    <source>
        <strain evidence="5">DSM 45537</strain>
    </source>
</reference>
<dbReference type="Pfam" id="PF25929">
    <property type="entry name" value="DUF7974"/>
    <property type="match status" value="1"/>
</dbReference>
<keyword evidence="2" id="KW-0812">Transmembrane</keyword>
<keyword evidence="5" id="KW-1185">Reference proteome</keyword>
<organism evidence="4 5">
    <name type="scientific">Nocardia amikacinitolerans</name>
    <dbReference type="NCBI Taxonomy" id="756689"/>
    <lineage>
        <taxon>Bacteria</taxon>
        <taxon>Bacillati</taxon>
        <taxon>Actinomycetota</taxon>
        <taxon>Actinomycetes</taxon>
        <taxon>Mycobacteriales</taxon>
        <taxon>Nocardiaceae</taxon>
        <taxon>Nocardia</taxon>
    </lineage>
</organism>
<name>A0A285LVJ5_9NOCA</name>
<dbReference type="OrthoDB" id="5189092at2"/>
<dbReference type="InterPro" id="IPR058280">
    <property type="entry name" value="DUF7974"/>
</dbReference>
<dbReference type="AlphaFoldDB" id="A0A285LVJ5"/>
<gene>
    <name evidence="4" type="ORF">SAMN04244553_5960</name>
</gene>
<evidence type="ECO:0000256" key="2">
    <source>
        <dbReference type="SAM" id="Phobius"/>
    </source>
</evidence>
<evidence type="ECO:0000313" key="4">
    <source>
        <dbReference type="EMBL" id="SNY88964.1"/>
    </source>
</evidence>
<feature type="region of interest" description="Disordered" evidence="1">
    <location>
        <begin position="45"/>
        <end position="90"/>
    </location>
</feature>
<feature type="transmembrane region" description="Helical" evidence="2">
    <location>
        <begin position="18"/>
        <end position="39"/>
    </location>
</feature>
<dbReference type="STRING" id="1379680.GCA_001612615_05372"/>
<sequence>MLEPTGPLPPEIYWRRRVFAIGILVVALALVIWLVVMVVRGGGSPGDVKAAATSSTSSVKKSGDTPKSSPSADAPKPSVTPAASPAPVAAGQCPDQSLAVKVTVEQPTYKAGEQPVFGIVITNISSVTCARDVGSGLQQISVYTLDGSRKLWSSTDCYPDGQPDVRNLNRGEQAAFQVTWSGSTSQPNCAGERVPVPPGAYSVVAQLGSVRSAAEPFNIA</sequence>
<protein>
    <recommendedName>
        <fullName evidence="3">DUF7974 domain-containing protein</fullName>
    </recommendedName>
</protein>